<feature type="region of interest" description="Disordered" evidence="10">
    <location>
        <begin position="687"/>
        <end position="762"/>
    </location>
</feature>
<feature type="domain" description="Mediator complex subunit Med13 C-terminal" evidence="11">
    <location>
        <begin position="1420"/>
        <end position="1485"/>
    </location>
</feature>
<evidence type="ECO:0000259" key="13">
    <source>
        <dbReference type="Pfam" id="PF18296"/>
    </source>
</evidence>
<gene>
    <name evidence="15" type="primary">LOC103508816</name>
</gene>
<evidence type="ECO:0000256" key="8">
    <source>
        <dbReference type="ARBA" id="ARBA00023242"/>
    </source>
</evidence>
<feature type="domain" description="Mediator complex subunit Med13 N-terminal" evidence="12">
    <location>
        <begin position="9"/>
        <end position="269"/>
    </location>
</feature>
<feature type="compositionally biased region" description="Gly residues" evidence="10">
    <location>
        <begin position="615"/>
        <end position="626"/>
    </location>
</feature>
<evidence type="ECO:0000256" key="2">
    <source>
        <dbReference type="ARBA" id="ARBA00009354"/>
    </source>
</evidence>
<feature type="region of interest" description="Disordered" evidence="10">
    <location>
        <begin position="585"/>
        <end position="636"/>
    </location>
</feature>
<feature type="compositionally biased region" description="Low complexity" evidence="10">
    <location>
        <begin position="1229"/>
        <end position="1241"/>
    </location>
</feature>
<evidence type="ECO:0000256" key="6">
    <source>
        <dbReference type="ARBA" id="ARBA00023159"/>
    </source>
</evidence>
<comment type="function">
    <text evidence="9">Component of the Mediator complex, a coactivator involved in regulated transcription of nearly all RNA polymerase II-dependent genes. Mediator functions as a bridge to convey information from gene-specific regulatory proteins to the basal RNA polymerase II transcription machinery. Mediator is recruited to promoters by direct interactions with regulatory proteins and serves as a scaffold for the assembly of a functional preinitiation complex with RNA polymerase II and the general transcription factors.</text>
</comment>
<dbReference type="InterPro" id="IPR009401">
    <property type="entry name" value="Med13_C"/>
</dbReference>
<dbReference type="PANTHER" id="PTHR48249:SF3">
    <property type="entry name" value="MEDIATOR OF RNA POLYMERASE II TRANSCRIPTION SUBUNIT 13"/>
    <property type="match status" value="1"/>
</dbReference>
<feature type="compositionally biased region" description="Polar residues" evidence="10">
    <location>
        <begin position="820"/>
        <end position="844"/>
    </location>
</feature>
<keyword evidence="7 9" id="KW-0804">Transcription</keyword>
<keyword evidence="6 9" id="KW-0010">Activator</keyword>
<evidence type="ECO:0000313" key="14">
    <source>
        <dbReference type="Proteomes" id="UP000079169"/>
    </source>
</evidence>
<evidence type="ECO:0000256" key="5">
    <source>
        <dbReference type="ARBA" id="ARBA00023015"/>
    </source>
</evidence>
<dbReference type="InterPro" id="IPR041285">
    <property type="entry name" value="MID_MedPIWI"/>
</dbReference>
<name>A0A3Q0IS63_DIACI</name>
<dbReference type="Pfam" id="PF06333">
    <property type="entry name" value="Med13_C"/>
    <property type="match status" value="2"/>
</dbReference>
<dbReference type="STRING" id="121845.A0A3Q0IS63"/>
<evidence type="ECO:0000256" key="3">
    <source>
        <dbReference type="ARBA" id="ARBA00019618"/>
    </source>
</evidence>
<protein>
    <recommendedName>
        <fullName evidence="3 9">Mediator of RNA polymerase II transcription subunit 13</fullName>
    </recommendedName>
</protein>
<dbReference type="GeneID" id="103508816"/>
<keyword evidence="5 9" id="KW-0805">Transcription regulation</keyword>
<dbReference type="PANTHER" id="PTHR48249">
    <property type="entry name" value="MEDIATOR OF RNA POLYMERASE II TRANSCRIPTION SUBUNIT 13"/>
    <property type="match status" value="1"/>
</dbReference>
<evidence type="ECO:0000259" key="11">
    <source>
        <dbReference type="Pfam" id="PF06333"/>
    </source>
</evidence>
<proteinExistence type="inferred from homology"/>
<feature type="compositionally biased region" description="Low complexity" evidence="10">
    <location>
        <begin position="1786"/>
        <end position="1795"/>
    </location>
</feature>
<dbReference type="PaxDb" id="121845-A0A3Q0IS63"/>
<feature type="domain" description="Mediator complex subunit Med13 C-terminal" evidence="11">
    <location>
        <begin position="1516"/>
        <end position="1979"/>
    </location>
</feature>
<dbReference type="InterPro" id="IPR051139">
    <property type="entry name" value="Mediator_complx_sub13"/>
</dbReference>
<feature type="compositionally biased region" description="Low complexity" evidence="10">
    <location>
        <begin position="1529"/>
        <end position="1539"/>
    </location>
</feature>
<dbReference type="GO" id="GO:0045944">
    <property type="term" value="P:positive regulation of transcription by RNA polymerase II"/>
    <property type="evidence" value="ECO:0007669"/>
    <property type="project" value="TreeGrafter"/>
</dbReference>
<feature type="region of interest" description="Disordered" evidence="10">
    <location>
        <begin position="1211"/>
        <end position="1287"/>
    </location>
</feature>
<evidence type="ECO:0000256" key="4">
    <source>
        <dbReference type="ARBA" id="ARBA00022491"/>
    </source>
</evidence>
<comment type="subcellular location">
    <subcellularLocation>
        <location evidence="1 9">Nucleus</location>
    </subcellularLocation>
</comment>
<feature type="compositionally biased region" description="Pro residues" evidence="10">
    <location>
        <begin position="426"/>
        <end position="439"/>
    </location>
</feature>
<dbReference type="KEGG" id="dci:103508816"/>
<evidence type="ECO:0000256" key="1">
    <source>
        <dbReference type="ARBA" id="ARBA00004123"/>
    </source>
</evidence>
<feature type="domain" description="MID" evidence="13">
    <location>
        <begin position="1109"/>
        <end position="1382"/>
    </location>
</feature>
<dbReference type="GO" id="GO:0016592">
    <property type="term" value="C:mediator complex"/>
    <property type="evidence" value="ECO:0007669"/>
    <property type="project" value="InterPro"/>
</dbReference>
<comment type="subunit">
    <text evidence="9">Component of the Mediator complex.</text>
</comment>
<feature type="compositionally biased region" description="Low complexity" evidence="10">
    <location>
        <begin position="1827"/>
        <end position="1836"/>
    </location>
</feature>
<evidence type="ECO:0000259" key="12">
    <source>
        <dbReference type="Pfam" id="PF11597"/>
    </source>
</evidence>
<evidence type="ECO:0000256" key="9">
    <source>
        <dbReference type="RuleBase" id="RU364134"/>
    </source>
</evidence>
<accession>A0A3Q0IS63</accession>
<feature type="region of interest" description="Disordered" evidence="10">
    <location>
        <begin position="820"/>
        <end position="854"/>
    </location>
</feature>
<feature type="region of interest" description="Disordered" evidence="10">
    <location>
        <begin position="420"/>
        <end position="442"/>
    </location>
</feature>
<dbReference type="GO" id="GO:0003713">
    <property type="term" value="F:transcription coactivator activity"/>
    <property type="evidence" value="ECO:0007669"/>
    <property type="project" value="TreeGrafter"/>
</dbReference>
<keyword evidence="14" id="KW-1185">Reference proteome</keyword>
<feature type="compositionally biased region" description="Basic and acidic residues" evidence="10">
    <location>
        <begin position="1248"/>
        <end position="1257"/>
    </location>
</feature>
<reference evidence="15" key="1">
    <citation type="submission" date="2025-08" db="UniProtKB">
        <authorList>
            <consortium name="RefSeq"/>
        </authorList>
    </citation>
    <scope>IDENTIFICATION</scope>
</reference>
<dbReference type="Pfam" id="PF11597">
    <property type="entry name" value="Med13_N"/>
    <property type="match status" value="1"/>
</dbReference>
<dbReference type="Proteomes" id="UP000079169">
    <property type="component" value="Unplaced"/>
</dbReference>
<keyword evidence="8 9" id="KW-0539">Nucleus</keyword>
<feature type="region of interest" description="Disordered" evidence="10">
    <location>
        <begin position="1501"/>
        <end position="1539"/>
    </location>
</feature>
<evidence type="ECO:0000256" key="10">
    <source>
        <dbReference type="SAM" id="MobiDB-lite"/>
    </source>
</evidence>
<organism evidence="14 15">
    <name type="scientific">Diaphorina citri</name>
    <name type="common">Asian citrus psyllid</name>
    <dbReference type="NCBI Taxonomy" id="121845"/>
    <lineage>
        <taxon>Eukaryota</taxon>
        <taxon>Metazoa</taxon>
        <taxon>Ecdysozoa</taxon>
        <taxon>Arthropoda</taxon>
        <taxon>Hexapoda</taxon>
        <taxon>Insecta</taxon>
        <taxon>Pterygota</taxon>
        <taxon>Neoptera</taxon>
        <taxon>Paraneoptera</taxon>
        <taxon>Hemiptera</taxon>
        <taxon>Sternorrhyncha</taxon>
        <taxon>Psylloidea</taxon>
        <taxon>Psyllidae</taxon>
        <taxon>Diaphorininae</taxon>
        <taxon>Diaphorina</taxon>
    </lineage>
</organism>
<dbReference type="RefSeq" id="XP_026679119.1">
    <property type="nucleotide sequence ID" value="XM_026823318.1"/>
</dbReference>
<comment type="similarity">
    <text evidence="2 9">Belongs to the Mediator complex subunit 13 family.</text>
</comment>
<evidence type="ECO:0000256" key="7">
    <source>
        <dbReference type="ARBA" id="ARBA00023163"/>
    </source>
</evidence>
<feature type="region of interest" description="Disordered" evidence="10">
    <location>
        <begin position="1762"/>
        <end position="1848"/>
    </location>
</feature>
<sequence length="1990" mass="213902">MTHQTNGASLEDCHTNFFALTDLCGIKWRKLVHGDSAGTGYSPGSEPLEDPVLASYAKCLAGDILCVWRRVGTPQNGGSGGGGGGLFDSIGLPQVTSVPPLSLQAAKELWIFWYGEEPDLSSIVTPELFSSEGEQGSWESGLSYECRSLLFKALHNLIERCLLSREFVRLGKWFVQPYDGTEKSSEKSSHLSFRFAFFVHGESTVCASVDVRCHPPVRYLSRAHLLAAQAVGSAQQGTATVPASAPTATSSGVQVILAPFGLAGTLTGQVFKAMDTAAHRLLDEWRHFYPLHTPETVDIPPVVEVIVGGVKMRYPSCFVLVTEMDSPEHYLKLSRFDPPARGSKCAYPSVSFWSRRWTLPSLPPAPPPAAPGAPSTPSGGVTVTVVPHHTHHPASMVHPPPPAITLPEVAWQECTLETSAAGGAPTPGPAGPGTPPAPGSWPFTDPTLKKPCACAKCRKGAGSVRTTFHRRPLDGSSTAAHNRCVPYFASHLTLNAATPTYLSYCHILYFTFYLTLNLKYTLTPNTAAHNRCVPYFASHLTLNAATPNLPFILSLSLFCFLPNVKPYRHPPTVFSPYTGPLGAPPSVEGGAGGTPGIVKTEPADSSMLSSSSTAGPGGSGPGGNQSGSGNTNSSDQAATNTYVTLKRPVLQSRDYEECLHEDDGAPSKLLYDYSTLDAWLNHPVKRFKPSEPRVDPPTRGPSGSVLMGGTPHYRSPSPPQFIKQETGTNSLLHPACPYSPATPSYKPTAGSEPLKDPPGGRPPEANALVVNILLGDTLLNIFRDHNFDSCTLCVCSTDPKCVGNIKGADAGIYLPSSSTGPGAATNGASSNLGISPASPFTPSGSNGGNFLHNNNSQDEDPIRCSCGFSAVVNRRLSHRSGLFLEDELEITGISEEPPEKDDLNNAGAGVIDLMREQCNALHSSSNSLLRAARSLRSPSLAIPSYNVLELSDTNQVTHIALDQGRLDSTVAMCKVEEMAARQQQLMASVHCGSGGPNGRCSVHRWPYLRARGPRCNQDIIRVMTSLQPLLQDAVQKKCTTRLWEAPYTVSGPLTWRQFHRLAGRGTDDRCEPQPIPSVLVGHEKDWLALSPYALHHWDKLLLEPYSYSRDVAYIVVAPDSEYILTRTRQYFKELSSAYEVCRLGRHCPITKVLRDGILRVGKTAALKLAKEPVDEWFSLLGDSSTAGLLKLYAQVCRHYLAPQLSTLPLDRTLLDPPESPASTRPHPSPMSSTLDSASSDSKAPSTPKSEHDSEYSRGADSSGLPGAAGGSNALGDPSSGLGGPDDDQCEPPAIAIYLVDPFTVVGGTEGGSAGETQRLACLGLLRCYSTVLAAIPDSVRANISVQIVSLESILELGKAGERRKYCDEMRATALSVFSQCRRQLSHTTTVKALTGFGTAAMTDLFLKTKDEKNRAPYKVYTPPYILSKSREKSSSNSSELTESPSSSYESCVMYVSYCLSEDQKWLLAGITDQQGVILETATISKQYRKLVDIDNSEYSRGADSSGLPGAAGGSNAPPYILSKSREKSSSNSSELTESPSSSYESCVMYVSYCLSEDQKWLLAGITDQQGVILETATINIYIPNRTRRKKNPARRFGLQKLMDFILGVMSQSTTPWRLVVGRVGRIGHGELKGWSGLLSRKALQRASRHLREICAQCALPGTHSLSPAILSASLVSLEPDSSLRVMPQQFTPDTRFSPASVHCPLSTPQDVSCTHILVFPTSATTQSSQNTLGDDNAGFGDGGLFGTSLIDEVDPDGIVDDFYDIFANPEDPGYPRSPTGRDVTDSSSQPGSPSLGLGGATNDPSGMFPPEDPGYPRSPTGRDVTDSSSQPGSPSLGLGGATNDPSGMFHCNGQINKGLGSLDTPEEIGTLLQQPLALGYFVSTAPTGRLPRWFWSSCPHLEAVCPAFLKSALHMHTSQQYSEDLLQQATNTPSHPLDSTITTDVLRYVLEGYNALSWLAMDSNTHDRLSCLPIHIQALMQLYHMTCTLL</sequence>
<evidence type="ECO:0000313" key="15">
    <source>
        <dbReference type="RefSeq" id="XP_026679119.1"/>
    </source>
</evidence>
<dbReference type="Pfam" id="PF18296">
    <property type="entry name" value="MID_MedPIWI"/>
    <property type="match status" value="1"/>
</dbReference>
<feature type="compositionally biased region" description="Low complexity" evidence="10">
    <location>
        <begin position="605"/>
        <end position="614"/>
    </location>
</feature>
<dbReference type="InterPro" id="IPR021643">
    <property type="entry name" value="Mediator_Med13_N"/>
</dbReference>
<keyword evidence="4 9" id="KW-0678">Repressor</keyword>